<gene>
    <name evidence="1" type="ORF">A3196_11260</name>
</gene>
<comment type="caution">
    <text evidence="1">The sequence shown here is derived from an EMBL/GenBank/DDBJ whole genome shotgun (WGS) entry which is preliminary data.</text>
</comment>
<accession>A0A1E2URB3</accession>
<proteinExistence type="predicted"/>
<dbReference type="PANTHER" id="PTHR35841">
    <property type="entry name" value="PHOSPHONATES-BINDING PERIPLASMIC PROTEIN"/>
    <property type="match status" value="1"/>
</dbReference>
<evidence type="ECO:0000313" key="2">
    <source>
        <dbReference type="Proteomes" id="UP000094849"/>
    </source>
</evidence>
<dbReference type="STRING" id="1818881.A3196_11260"/>
<dbReference type="PANTHER" id="PTHR35841:SF1">
    <property type="entry name" value="PHOSPHONATES-BINDING PERIPLASMIC PROTEIN"/>
    <property type="match status" value="1"/>
</dbReference>
<reference evidence="1 2" key="1">
    <citation type="submission" date="2016-03" db="EMBL/GenBank/DDBJ databases">
        <title>Chemosynthetic sulphur-oxidizing symbionts of marine invertebrate animals are capable of nitrogen fixation.</title>
        <authorList>
            <person name="Petersen J.M."/>
            <person name="Kemper A."/>
            <person name="Gruber-Vodicka H."/>
            <person name="Cardini U."/>
            <person name="Geest Mvander."/>
            <person name="Kleiner M."/>
            <person name="Bulgheresi S."/>
            <person name="Fussmann M."/>
            <person name="Herbold C."/>
            <person name="Seah B.K.B."/>
            <person name="Antony C.Paul."/>
            <person name="Liu D."/>
            <person name="Belitz A."/>
            <person name="Weber M."/>
        </authorList>
    </citation>
    <scope>NUCLEOTIDE SEQUENCE [LARGE SCALE GENOMIC DNA]</scope>
    <source>
        <strain evidence="1">G_D</strain>
    </source>
</reference>
<organism evidence="1 2">
    <name type="scientific">Candidatus Thiodiazotropha endoloripes</name>
    <dbReference type="NCBI Taxonomy" id="1818881"/>
    <lineage>
        <taxon>Bacteria</taxon>
        <taxon>Pseudomonadati</taxon>
        <taxon>Pseudomonadota</taxon>
        <taxon>Gammaproteobacteria</taxon>
        <taxon>Chromatiales</taxon>
        <taxon>Sedimenticolaceae</taxon>
        <taxon>Candidatus Thiodiazotropha</taxon>
    </lineage>
</organism>
<dbReference type="Gene3D" id="3.40.190.10">
    <property type="entry name" value="Periplasmic binding protein-like II"/>
    <property type="match status" value="2"/>
</dbReference>
<dbReference type="SUPFAM" id="SSF53850">
    <property type="entry name" value="Periplasmic binding protein-like II"/>
    <property type="match status" value="1"/>
</dbReference>
<evidence type="ECO:0008006" key="3">
    <source>
        <dbReference type="Google" id="ProtNLM"/>
    </source>
</evidence>
<keyword evidence="2" id="KW-1185">Reference proteome</keyword>
<dbReference type="EMBL" id="LVJZ01000003">
    <property type="protein sequence ID" value="ODB97286.1"/>
    <property type="molecule type" value="Genomic_DNA"/>
</dbReference>
<evidence type="ECO:0000313" key="1">
    <source>
        <dbReference type="EMBL" id="ODB97286.1"/>
    </source>
</evidence>
<dbReference type="Pfam" id="PF12974">
    <property type="entry name" value="Phosphonate-bd"/>
    <property type="match status" value="1"/>
</dbReference>
<dbReference type="AlphaFoldDB" id="A0A1E2URB3"/>
<sequence>MGLRKPACGIVLWALLWSLGIPLGIANDDKVTIVAGLSEESLYDTSITDAKIVFSLIFNQAIKESEEQFVLEIYKTDLEVERKLIAGELDAVFINTIHYLEIEEYLNPKGSYIIQHGPKIKPQYYLLTTRKSGIDRLSQLQGMKLSIPRGHAVGELFLDVMLLRQNLPVTDQFFSEIRETRESNSAVVNLFFGKVDAALITDYAFNVASELNPQLTKQLIVIDVSEPLAHQVVSVRHDFPPERIKNIEPYILNVHESPKMSQVLKTFRLTAVRKIKSNTLAEVRELSDEHRSLLVK</sequence>
<name>A0A1E2URB3_9GAMM</name>
<dbReference type="RefSeq" id="WP_069014220.1">
    <property type="nucleotide sequence ID" value="NZ_LVJW01000003.1"/>
</dbReference>
<protein>
    <recommendedName>
        <fullName evidence="3">Solute-binding protein family 3/N-terminal domain-containing protein</fullName>
    </recommendedName>
</protein>
<dbReference type="Proteomes" id="UP000094849">
    <property type="component" value="Unassembled WGS sequence"/>
</dbReference>